<feature type="domain" description="DUF5979" evidence="2">
    <location>
        <begin position="482"/>
        <end position="609"/>
    </location>
</feature>
<gene>
    <name evidence="3" type="ORF">COM45_07550</name>
</gene>
<accession>A0A2A4AFW8</accession>
<dbReference type="EMBL" id="NWBP01000023">
    <property type="protein sequence ID" value="PCC82665.1"/>
    <property type="molecule type" value="Genomic_DNA"/>
</dbReference>
<feature type="domain" description="DUF5979" evidence="2">
    <location>
        <begin position="1132"/>
        <end position="1250"/>
    </location>
</feature>
<evidence type="ECO:0000259" key="2">
    <source>
        <dbReference type="Pfam" id="PF19407"/>
    </source>
</evidence>
<dbReference type="InterPro" id="IPR046022">
    <property type="entry name" value="DUF5979"/>
</dbReference>
<keyword evidence="1" id="KW-1133">Transmembrane helix</keyword>
<feature type="domain" description="DUF5979" evidence="2">
    <location>
        <begin position="1417"/>
        <end position="1531"/>
    </location>
</feature>
<feature type="transmembrane region" description="Helical" evidence="1">
    <location>
        <begin position="1972"/>
        <end position="1991"/>
    </location>
</feature>
<keyword evidence="1" id="KW-0472">Membrane</keyword>
<reference evidence="3 4" key="1">
    <citation type="submission" date="2017-09" db="EMBL/GenBank/DDBJ databases">
        <title>Draft Genome Sequence of Corynebacterium accolens AH4003.</title>
        <authorList>
            <person name="Chen Y."/>
            <person name="Oosthuysen W.F."/>
            <person name="Kelley S."/>
            <person name="Horswill A."/>
        </authorList>
    </citation>
    <scope>NUCLEOTIDE SEQUENCE [LARGE SCALE GENOMIC DNA]</scope>
    <source>
        <strain evidence="3 4">AH4003</strain>
    </source>
</reference>
<feature type="domain" description="DUF5979" evidence="2">
    <location>
        <begin position="876"/>
        <end position="999"/>
    </location>
</feature>
<keyword evidence="1" id="KW-0812">Transmembrane</keyword>
<evidence type="ECO:0000313" key="4">
    <source>
        <dbReference type="Proteomes" id="UP000218690"/>
    </source>
</evidence>
<evidence type="ECO:0000313" key="3">
    <source>
        <dbReference type="EMBL" id="PCC82665.1"/>
    </source>
</evidence>
<sequence>MRVRPANLFHSSHTIFSAGAFMTVNTKTRRLFAALLVAFVTLMLVVAPSSPLNNLVTPEAEAQTSQGWATNEATYKQCGFRSGTGEAANYADQLCWIDMSDLNNSVTTYPKPVKKDLGRYELTFDVMYETKDDRGYDTNTDPSKVQTYSGPVGDGIFGRVVNGTDYFFPRSGQEAIQPSVVWGIGAGIGSTKQQATLRFRNIKVKDKFTGQYVRNYRTSIVDAQGTRGWSLFTENMTIDAPETGQTISPYKRFTPSGYRSACDANNNSSNVFGPGIEDFYYRGDNTPKDFVCQEFSINTGKVGSYIVGGDGLTSLDVGFFTRTDFQGVALALNMGRMTGGVVQPDTMMEKTITGQETKFDFSMATRYGSTDTKVPWQGANTYTQALRRMSPDVNGNVAADSMVFKSAATGTEKSKALARYTPTWRCTLGTEDYIIKEGAVPPGFQLNNDAAAGTSEVVYQNKYSVPMSCTVTWTPKYQFSALTLRKTVTGTAAGFDEVQSRKFNLGYRCAAPTGYSDAYPTMKLEDSRDLAAGDDYTVEGLPAGATCTLTEKFADGAPPARPGKELTLTWKGNGTSQNTDAVPVGTVTLKSGVNAADHSNDIEANNNYDYRPGTVNISKTITGEPVNELGSPRDYSFSLRCLTTNYSQQSTIQATGTGDEIAGDTSFNNVPVERDCVLKPLSGLSDSEAERISFDGRDVWVDGQQIQANSDGTYTIRLKDYPQGGTPTVSDIRIEAHYSYKTRDVRVIKQLRGPGSSLLDAGTTFPVHYRCTDPNDAAYNLEGDMNITTDTANPVKIEGVRVGADCYVYESGSPSQQNVTLDRTTVSASDSSDVVTTLNNEEAKTTPVLTVNKSTDTNQNRVSVSNHYLNKTGTVDLTKLVNNSVNGANLPADYELSFRCGTRTVETTSDNYVPVDLTGTVRLADGQTERLVAEVSDPTIAGLVNDRDGAMGVPYGNECTFSETTPSTGNGVLWSTDAKEQTFTVDSDSESVSLTNTFEPAGKGITITQSEAGVDEFFRDVDYELTCTADDGSPLDLGQYATITLGPDNPKETVPATVVTSGSTCQLVESDSNREDGKRNGYAIDRDSNISVDGESQTFNDEARIDSGEFIVGDSTIAQVTHTYDYQDVTVAVTKQVDFANEAYFSKARKDVKYNRQFDFTMKCTPPGGGSVITVSGKVSSPQSDDAASQSLNFDNIPDGSECIAAEGETTAAEGITFTQEVKVGGASGDRSLNFDVRGNQDVKLVNTYTRQLAEVNLDKVANTPVDVQAAYGSNWKDQFYTHNFALVCRDPEGPIDGSGNLGTFPVNSTIQGPGSTSFADIPVGAECELTGDKFGQLNLTQTAPDGTELETHMRPSKVEWRLQRDEGMTYTDTDLADGETTSQKFMIEDDISDGGLGNKVELVNFYEFVKSPIKMSKKIVANADDLQLLREANPEFRFDYQCQGVGYSISNVGLPTSLNAGDTTAFPDGTLTFTSDEVEVPSGAWCTFTELAPSAIPEALEWKQDPSEIDKRVGEEGQPAVSYDFTNTYTRRTVPVSFAALQDGYLGGLSNNSYDYKVSCTAPGFDSPTLSFGVNRANSSATVADASAPSGGKVVNLPVGYDCTLDASGSSALRERVQLEVTAGTRSPYMTFASWTKEGAAADNPDVKPADIPLDAVTSDLKKYTYGFRLDSALRSETGAPVLTIAGEAMHPRDSVEVTFTKQSVGAAGEGRTFEFSSSCGETFTLKSGQSHTLSDIEVDQNCTIGEVMNQDSASPVVSVGETGPRLGNVKANNSIDPTTHTVTSGQWSFDVLPVAKVSDMSTSGSKWELTGINTFPGVNITKKIDGAPISAVSGTVADTAVLPDDATTMRFNYTVENNGALPLTDLKLTEPELAGRTVVAADGSEYVVPEGGAIPTEVCAPGDLAEGASTTCSFDVKITESTEDNFYYRGKVTVTALGNNILVSDDDSYGALRLKEGLGFLLPDTGRQTLVWALLIGLILLAIGMALYLRNRNDEETDGED</sequence>
<name>A0A2A4AFW8_9CORY</name>
<protein>
    <recommendedName>
        <fullName evidence="2">DUF5979 domain-containing protein</fullName>
    </recommendedName>
</protein>
<proteinExistence type="predicted"/>
<dbReference type="NCBIfam" id="TIGR01167">
    <property type="entry name" value="LPXTG_anchor"/>
    <property type="match status" value="1"/>
</dbReference>
<feature type="domain" description="DUF5979" evidence="2">
    <location>
        <begin position="746"/>
        <end position="868"/>
    </location>
</feature>
<dbReference type="Proteomes" id="UP000218690">
    <property type="component" value="Unassembled WGS sequence"/>
</dbReference>
<feature type="transmembrane region" description="Helical" evidence="1">
    <location>
        <begin position="31"/>
        <end position="49"/>
    </location>
</feature>
<dbReference type="Gene3D" id="2.60.40.1140">
    <property type="entry name" value="Collagen-binding surface protein Cna, B-type domain"/>
    <property type="match status" value="1"/>
</dbReference>
<dbReference type="Pfam" id="PF19407">
    <property type="entry name" value="DUF5979"/>
    <property type="match status" value="5"/>
</dbReference>
<organism evidence="3 4">
    <name type="scientific">Corynebacterium accolens</name>
    <dbReference type="NCBI Taxonomy" id="38284"/>
    <lineage>
        <taxon>Bacteria</taxon>
        <taxon>Bacillati</taxon>
        <taxon>Actinomycetota</taxon>
        <taxon>Actinomycetes</taxon>
        <taxon>Mycobacteriales</taxon>
        <taxon>Corynebacteriaceae</taxon>
        <taxon>Corynebacterium</taxon>
    </lineage>
</organism>
<comment type="caution">
    <text evidence="3">The sequence shown here is derived from an EMBL/GenBank/DDBJ whole genome shotgun (WGS) entry which is preliminary data.</text>
</comment>
<evidence type="ECO:0000256" key="1">
    <source>
        <dbReference type="SAM" id="Phobius"/>
    </source>
</evidence>